<evidence type="ECO:0000313" key="3">
    <source>
        <dbReference type="Proteomes" id="UP001050808"/>
    </source>
</evidence>
<evidence type="ECO:0000313" key="2">
    <source>
        <dbReference type="EMBL" id="GHI42360.1"/>
    </source>
</evidence>
<sequence>MSRRSGRRKALPQPIGAGAHRRISPSLLTAKELGSSSFRNRTAAGTSPPTRNSPTPRNTRGGASRLRFILSGGSPHRAEEWADAPNRPLEDQLAEIAQEVTLRGDAAERERRADQEAAEQREQHWQAAMQEAGAAYTHAYRVRHLEEQAEAWHQAKRLAEYVTAVRDHAASLSPGQEKTEIEVWIAFADAHIQRLTESA</sequence>
<name>A0ABQ3QYK2_9ACTN</name>
<feature type="compositionally biased region" description="Polar residues" evidence="1">
    <location>
        <begin position="34"/>
        <end position="45"/>
    </location>
</feature>
<accession>A0ABQ3QYK2</accession>
<dbReference type="Proteomes" id="UP001050808">
    <property type="component" value="Unassembled WGS sequence"/>
</dbReference>
<feature type="compositionally biased region" description="Basic residues" evidence="1">
    <location>
        <begin position="1"/>
        <end position="10"/>
    </location>
</feature>
<proteinExistence type="predicted"/>
<dbReference type="EMBL" id="BNDY01000017">
    <property type="protein sequence ID" value="GHI42360.1"/>
    <property type="molecule type" value="Genomic_DNA"/>
</dbReference>
<protein>
    <submittedName>
        <fullName evidence="2">Uncharacterized protein</fullName>
    </submittedName>
</protein>
<feature type="compositionally biased region" description="Low complexity" evidence="1">
    <location>
        <begin position="46"/>
        <end position="60"/>
    </location>
</feature>
<evidence type="ECO:0000256" key="1">
    <source>
        <dbReference type="SAM" id="MobiDB-lite"/>
    </source>
</evidence>
<keyword evidence="3" id="KW-1185">Reference proteome</keyword>
<reference evidence="2" key="1">
    <citation type="submission" date="2024-05" db="EMBL/GenBank/DDBJ databases">
        <title>Whole genome shotgun sequence of Streptomyces violascens NBRC 12920.</title>
        <authorList>
            <person name="Komaki H."/>
            <person name="Tamura T."/>
        </authorList>
    </citation>
    <scope>NUCLEOTIDE SEQUENCE</scope>
    <source>
        <strain evidence="2">NBRC 12920</strain>
    </source>
</reference>
<feature type="region of interest" description="Disordered" evidence="1">
    <location>
        <begin position="1"/>
        <end position="64"/>
    </location>
</feature>
<organism evidence="2 3">
    <name type="scientific">Streptomyces violascens</name>
    <dbReference type="NCBI Taxonomy" id="67381"/>
    <lineage>
        <taxon>Bacteria</taxon>
        <taxon>Bacillati</taxon>
        <taxon>Actinomycetota</taxon>
        <taxon>Actinomycetes</taxon>
        <taxon>Kitasatosporales</taxon>
        <taxon>Streptomycetaceae</taxon>
        <taxon>Streptomyces</taxon>
    </lineage>
</organism>
<gene>
    <name evidence="2" type="ORF">Sviol_67680</name>
</gene>
<comment type="caution">
    <text evidence="2">The sequence shown here is derived from an EMBL/GenBank/DDBJ whole genome shotgun (WGS) entry which is preliminary data.</text>
</comment>